<dbReference type="SUPFAM" id="SSF46689">
    <property type="entry name" value="Homeodomain-like"/>
    <property type="match status" value="1"/>
</dbReference>
<keyword evidence="3" id="KW-1185">Reference proteome</keyword>
<dbReference type="OrthoDB" id="2143914at2759"/>
<protein>
    <recommendedName>
        <fullName evidence="1">Myb-like domain-containing protein</fullName>
    </recommendedName>
</protein>
<sequence length="171" mass="19697">MDIKNLLNDINVIEQYEKQEFDYCPTSPITTWSSASSVSSSNTVLTTFTPQLKTKPQQQTRTPWTATEDYLLEKGYLQGLSWAMISAKYLPHRSRGCCWGRFKTLRAKSSHKKSRYTNEDHDLLGPIKKHKQLFKQAWRSVALDLNSHGWKEREARSTHIGLICHSQTIAP</sequence>
<dbReference type="AlphaFoldDB" id="A0A9P6XKX8"/>
<proteinExistence type="predicted"/>
<dbReference type="PROSITE" id="PS50090">
    <property type="entry name" value="MYB_LIKE"/>
    <property type="match status" value="1"/>
</dbReference>
<feature type="domain" description="Myb-like" evidence="1">
    <location>
        <begin position="56"/>
        <end position="106"/>
    </location>
</feature>
<name>A0A9P6XKX8_RHIOR</name>
<gene>
    <name evidence="2" type="ORF">G6F64_000214</name>
</gene>
<comment type="caution">
    <text evidence="2">The sequence shown here is derived from an EMBL/GenBank/DDBJ whole genome shotgun (WGS) entry which is preliminary data.</text>
</comment>
<accession>A0A9P6XKX8</accession>
<dbReference type="InterPro" id="IPR009057">
    <property type="entry name" value="Homeodomain-like_sf"/>
</dbReference>
<organism evidence="2 3">
    <name type="scientific">Rhizopus oryzae</name>
    <name type="common">Mucormycosis agent</name>
    <name type="synonym">Rhizopus arrhizus var. delemar</name>
    <dbReference type="NCBI Taxonomy" id="64495"/>
    <lineage>
        <taxon>Eukaryota</taxon>
        <taxon>Fungi</taxon>
        <taxon>Fungi incertae sedis</taxon>
        <taxon>Mucoromycota</taxon>
        <taxon>Mucoromycotina</taxon>
        <taxon>Mucoromycetes</taxon>
        <taxon>Mucorales</taxon>
        <taxon>Mucorineae</taxon>
        <taxon>Rhizopodaceae</taxon>
        <taxon>Rhizopus</taxon>
    </lineage>
</organism>
<evidence type="ECO:0000259" key="1">
    <source>
        <dbReference type="PROSITE" id="PS50090"/>
    </source>
</evidence>
<reference evidence="2" key="1">
    <citation type="journal article" date="2020" name="Microb. Genom.">
        <title>Genetic diversity of clinical and environmental Mucorales isolates obtained from an investigation of mucormycosis cases among solid organ transplant recipients.</title>
        <authorList>
            <person name="Nguyen M.H."/>
            <person name="Kaul D."/>
            <person name="Muto C."/>
            <person name="Cheng S.J."/>
            <person name="Richter R.A."/>
            <person name="Bruno V.M."/>
            <person name="Liu G."/>
            <person name="Beyhan S."/>
            <person name="Sundermann A.J."/>
            <person name="Mounaud S."/>
            <person name="Pasculle A.W."/>
            <person name="Nierman W.C."/>
            <person name="Driscoll E."/>
            <person name="Cumbie R."/>
            <person name="Clancy C.J."/>
            <person name="Dupont C.L."/>
        </authorList>
    </citation>
    <scope>NUCLEOTIDE SEQUENCE</scope>
    <source>
        <strain evidence="2">GL11</strain>
    </source>
</reference>
<dbReference type="EMBL" id="JAANQT010000012">
    <property type="protein sequence ID" value="KAG1316007.1"/>
    <property type="molecule type" value="Genomic_DNA"/>
</dbReference>
<evidence type="ECO:0000313" key="2">
    <source>
        <dbReference type="EMBL" id="KAG1316007.1"/>
    </source>
</evidence>
<dbReference type="Proteomes" id="UP000716291">
    <property type="component" value="Unassembled WGS sequence"/>
</dbReference>
<dbReference type="InterPro" id="IPR001005">
    <property type="entry name" value="SANT/Myb"/>
</dbReference>
<evidence type="ECO:0000313" key="3">
    <source>
        <dbReference type="Proteomes" id="UP000716291"/>
    </source>
</evidence>